<evidence type="ECO:0000313" key="2">
    <source>
        <dbReference type="Proteomes" id="UP000652567"/>
    </source>
</evidence>
<dbReference type="Proteomes" id="UP000652567">
    <property type="component" value="Unassembled WGS sequence"/>
</dbReference>
<dbReference type="RefSeq" id="WP_193907308.1">
    <property type="nucleotide sequence ID" value="NZ_PRDL01000001.1"/>
</dbReference>
<dbReference type="AlphaFoldDB" id="A0A928YT09"/>
<reference evidence="1" key="1">
    <citation type="submission" date="2018-07" db="EMBL/GenBank/DDBJ databases">
        <title>Genome assembly of strain Ka43.</title>
        <authorList>
            <person name="Kukolya J."/>
            <person name="Nagy I."/>
            <person name="Horvath B."/>
            <person name="Toth A."/>
        </authorList>
    </citation>
    <scope>NUCLEOTIDE SEQUENCE</scope>
    <source>
        <strain evidence="1">KB43</strain>
    </source>
</reference>
<dbReference type="EMBL" id="PRDL01000001">
    <property type="protein sequence ID" value="MBE8716322.1"/>
    <property type="molecule type" value="Genomic_DNA"/>
</dbReference>
<name>A0A928YT09_9GAMM</name>
<keyword evidence="2" id="KW-1185">Reference proteome</keyword>
<sequence>MLIKLADSFNLLPVEMNKVSGTHLLWRNRSTNGDVSDDEFVDNYSWVVKGSTFSDTLNSYPNSTRMMFAERYGGFGVGTNGGGARVVNINNAQIKGVGANALAGDGALKSHSYGGLDIQGAVKEVIYSRLLNKISPIGVQNIHGLIFLDETSALHNNSNAPSVLMVRESIARPSHFLPCMYFRLKPEHRALMRSDYSRIFSIYKNIRENNLLSEFYSMIQNFLERCADQLSFFRMARFSHNALTPSNISMDGRVLDTSLCSFVISGSNYGQVTSYFEEPATPAQVIKEWFYLINKFLFDKPVEEHFLMLYEEKFYQYAHVNMGYMFGLDREMSTKLSCTVEWRRVSTRLLSLLSMGSPIKIGTLPTDDSIDFVNDILTASLYSILNNLKIDKANKFLSEFILDLDLLMTLLSSSLGWHGQNEHVFHKVFVIQTIKRAILSSYFFITYIGRTVDEFCADGRVEDTEKVIIQNDRIADWIYENLLSERCTLYSGNGISIEYDRVSDEYLYCDKAGIVKHINSSRHLRQIIDSNKSDCIVQGYNFHPYLKRLVALMDGDAENSFNGVKNVFC</sequence>
<comment type="caution">
    <text evidence="1">The sequence shown here is derived from an EMBL/GenBank/DDBJ whole genome shotgun (WGS) entry which is preliminary data.</text>
</comment>
<gene>
    <name evidence="1" type="ORF">C4F51_03870</name>
</gene>
<accession>A0A928YT09</accession>
<protein>
    <submittedName>
        <fullName evidence="1">Uncharacterized protein</fullName>
    </submittedName>
</protein>
<proteinExistence type="predicted"/>
<evidence type="ECO:0000313" key="1">
    <source>
        <dbReference type="EMBL" id="MBE8716322.1"/>
    </source>
</evidence>
<organism evidence="1 2">
    <name type="scientific">Cellvibrio polysaccharolyticus</name>
    <dbReference type="NCBI Taxonomy" id="2082724"/>
    <lineage>
        <taxon>Bacteria</taxon>
        <taxon>Pseudomonadati</taxon>
        <taxon>Pseudomonadota</taxon>
        <taxon>Gammaproteobacteria</taxon>
        <taxon>Cellvibrionales</taxon>
        <taxon>Cellvibrionaceae</taxon>
        <taxon>Cellvibrio</taxon>
    </lineage>
</organism>